<accession>A0ABQ9ZK41</accession>
<organism evidence="1 2">
    <name type="scientific">Daphnia magna</name>
    <dbReference type="NCBI Taxonomy" id="35525"/>
    <lineage>
        <taxon>Eukaryota</taxon>
        <taxon>Metazoa</taxon>
        <taxon>Ecdysozoa</taxon>
        <taxon>Arthropoda</taxon>
        <taxon>Crustacea</taxon>
        <taxon>Branchiopoda</taxon>
        <taxon>Diplostraca</taxon>
        <taxon>Cladocera</taxon>
        <taxon>Anomopoda</taxon>
        <taxon>Daphniidae</taxon>
        <taxon>Daphnia</taxon>
    </lineage>
</organism>
<keyword evidence="2" id="KW-1185">Reference proteome</keyword>
<gene>
    <name evidence="1" type="ORF">OUZ56_025527</name>
</gene>
<protein>
    <submittedName>
        <fullName evidence="1">Uncharacterized protein</fullName>
    </submittedName>
</protein>
<dbReference type="Proteomes" id="UP001234178">
    <property type="component" value="Unassembled WGS sequence"/>
</dbReference>
<dbReference type="EMBL" id="JAOYFB010000004">
    <property type="protein sequence ID" value="KAK4013293.1"/>
    <property type="molecule type" value="Genomic_DNA"/>
</dbReference>
<comment type="caution">
    <text evidence="1">The sequence shown here is derived from an EMBL/GenBank/DDBJ whole genome shotgun (WGS) entry which is preliminary data.</text>
</comment>
<evidence type="ECO:0000313" key="2">
    <source>
        <dbReference type="Proteomes" id="UP001234178"/>
    </source>
</evidence>
<name>A0ABQ9ZK41_9CRUS</name>
<reference evidence="1 2" key="1">
    <citation type="journal article" date="2023" name="Nucleic Acids Res.">
        <title>The hologenome of Daphnia magna reveals possible DNA methylation and microbiome-mediated evolution of the host genome.</title>
        <authorList>
            <person name="Chaturvedi A."/>
            <person name="Li X."/>
            <person name="Dhandapani V."/>
            <person name="Marshall H."/>
            <person name="Kissane S."/>
            <person name="Cuenca-Cambronero M."/>
            <person name="Asole G."/>
            <person name="Calvet F."/>
            <person name="Ruiz-Romero M."/>
            <person name="Marangio P."/>
            <person name="Guigo R."/>
            <person name="Rago D."/>
            <person name="Mirbahai L."/>
            <person name="Eastwood N."/>
            <person name="Colbourne J.K."/>
            <person name="Zhou J."/>
            <person name="Mallon E."/>
            <person name="Orsini L."/>
        </authorList>
    </citation>
    <scope>NUCLEOTIDE SEQUENCE [LARGE SCALE GENOMIC DNA]</scope>
    <source>
        <strain evidence="1">LRV0_1</strain>
    </source>
</reference>
<sequence>MHSRMQAQKDLELSRISVSSSRTSRSTYPSSWLKLTCRIDPKNVDELVIFHEGPSFLKLDPFEWDIWEEIAEPEESDVNRTKITRLMTVRRYSSLLRIQRVIAWCRKSATNAIAKIGICKPAVGELAAEEMLTALSLCIKRSQELAFAEEVYALTKGSEFPLKSKLRTFSPFLDETGQ</sequence>
<evidence type="ECO:0000313" key="1">
    <source>
        <dbReference type="EMBL" id="KAK4013293.1"/>
    </source>
</evidence>
<proteinExistence type="predicted"/>